<dbReference type="SUPFAM" id="SSF51735">
    <property type="entry name" value="NAD(P)-binding Rossmann-fold domains"/>
    <property type="match status" value="1"/>
</dbReference>
<dbReference type="InterPro" id="IPR002347">
    <property type="entry name" value="SDR_fam"/>
</dbReference>
<dbReference type="PANTHER" id="PTHR42901">
    <property type="entry name" value="ALCOHOL DEHYDROGENASE"/>
    <property type="match status" value="1"/>
</dbReference>
<evidence type="ECO:0000313" key="3">
    <source>
        <dbReference type="EMBL" id="CAE2235171.1"/>
    </source>
</evidence>
<evidence type="ECO:0000256" key="2">
    <source>
        <dbReference type="ARBA" id="ARBA00023002"/>
    </source>
</evidence>
<organism evidence="3">
    <name type="scientific">Vannella robusta</name>
    <dbReference type="NCBI Taxonomy" id="1487602"/>
    <lineage>
        <taxon>Eukaryota</taxon>
        <taxon>Amoebozoa</taxon>
        <taxon>Discosea</taxon>
        <taxon>Flabellinia</taxon>
        <taxon>Vannellidae</taxon>
        <taxon>Vannella</taxon>
    </lineage>
</organism>
<sequence>MIERKSGHVVNVSSVAGLQAYKGGSVYCATKHAVQAITNSLRKEVVDKNIRVTSICPGLVETEFSVVRFSGDQNRADSVYKGLEPLLAEDIADNILYSTSRPPHVQIAEMLVYPTAQASAEQVHRTQ</sequence>
<evidence type="ECO:0000256" key="1">
    <source>
        <dbReference type="ARBA" id="ARBA00006484"/>
    </source>
</evidence>
<name>A0A7S4INX1_9EUKA</name>
<dbReference type="AlphaFoldDB" id="A0A7S4INX1"/>
<dbReference type="Pfam" id="PF00106">
    <property type="entry name" value="adh_short"/>
    <property type="match status" value="1"/>
</dbReference>
<dbReference type="PRINTS" id="PR00081">
    <property type="entry name" value="GDHRDH"/>
</dbReference>
<dbReference type="InterPro" id="IPR020904">
    <property type="entry name" value="Sc_DH/Rdtase_CS"/>
</dbReference>
<dbReference type="PANTHER" id="PTHR42901:SF1">
    <property type="entry name" value="ALCOHOL DEHYDROGENASE"/>
    <property type="match status" value="1"/>
</dbReference>
<dbReference type="PROSITE" id="PS00061">
    <property type="entry name" value="ADH_SHORT"/>
    <property type="match status" value="1"/>
</dbReference>
<dbReference type="GO" id="GO:0016491">
    <property type="term" value="F:oxidoreductase activity"/>
    <property type="evidence" value="ECO:0007669"/>
    <property type="project" value="UniProtKB-KW"/>
</dbReference>
<reference evidence="3" key="1">
    <citation type="submission" date="2021-01" db="EMBL/GenBank/DDBJ databases">
        <authorList>
            <person name="Corre E."/>
            <person name="Pelletier E."/>
            <person name="Niang G."/>
            <person name="Scheremetjew M."/>
            <person name="Finn R."/>
            <person name="Kale V."/>
            <person name="Holt S."/>
            <person name="Cochrane G."/>
            <person name="Meng A."/>
            <person name="Brown T."/>
            <person name="Cohen L."/>
        </authorList>
    </citation>
    <scope>NUCLEOTIDE SEQUENCE</scope>
    <source>
        <strain evidence="3">DIVA3 518/3/11/1/6</strain>
    </source>
</reference>
<dbReference type="EMBL" id="HBKP01021524">
    <property type="protein sequence ID" value="CAE2235171.1"/>
    <property type="molecule type" value="Transcribed_RNA"/>
</dbReference>
<gene>
    <name evidence="3" type="ORF">VSP0166_LOCUS15085</name>
</gene>
<comment type="similarity">
    <text evidence="1">Belongs to the short-chain dehydrogenases/reductases (SDR) family.</text>
</comment>
<dbReference type="InterPro" id="IPR036291">
    <property type="entry name" value="NAD(P)-bd_dom_sf"/>
</dbReference>
<protein>
    <submittedName>
        <fullName evidence="3">Uncharacterized protein</fullName>
    </submittedName>
</protein>
<dbReference type="Gene3D" id="3.40.50.720">
    <property type="entry name" value="NAD(P)-binding Rossmann-like Domain"/>
    <property type="match status" value="1"/>
</dbReference>
<accession>A0A7S4INX1</accession>
<dbReference type="PRINTS" id="PR00080">
    <property type="entry name" value="SDRFAMILY"/>
</dbReference>
<keyword evidence="2" id="KW-0560">Oxidoreductase</keyword>
<proteinExistence type="inferred from homology"/>